<keyword evidence="1" id="KW-1133">Transmembrane helix</keyword>
<dbReference type="InterPro" id="IPR014535">
    <property type="entry name" value="Hpre_diP_synt_I"/>
</dbReference>
<dbReference type="Gene3D" id="1.10.1760.20">
    <property type="match status" value="1"/>
</dbReference>
<keyword evidence="1" id="KW-0812">Transmembrane</keyword>
<feature type="transmembrane region" description="Helical" evidence="1">
    <location>
        <begin position="131"/>
        <end position="158"/>
    </location>
</feature>
<dbReference type="AlphaFoldDB" id="A0A9X5BD16"/>
<dbReference type="OrthoDB" id="9799095at2"/>
<reference evidence="2" key="1">
    <citation type="submission" date="2018-09" db="EMBL/GenBank/DDBJ databases">
        <title>Murine metabolic-syndrome-specific gut microbial biobank.</title>
        <authorList>
            <person name="Liu C."/>
        </authorList>
    </citation>
    <scope>NUCLEOTIDE SEQUENCE</scope>
    <source>
        <strain evidence="2">D42-62</strain>
    </source>
</reference>
<dbReference type="PIRSF" id="PIRSF027391">
    <property type="entry name" value="Hpre_diP_synt_I"/>
    <property type="match status" value="1"/>
</dbReference>
<comment type="caution">
    <text evidence="2">The sequence shown here is derived from an EMBL/GenBank/DDBJ whole genome shotgun (WGS) entry which is preliminary data.</text>
</comment>
<keyword evidence="3" id="KW-1185">Reference proteome</keyword>
<feature type="transmembrane region" description="Helical" evidence="1">
    <location>
        <begin position="33"/>
        <end position="51"/>
    </location>
</feature>
<evidence type="ECO:0000256" key="1">
    <source>
        <dbReference type="SAM" id="Phobius"/>
    </source>
</evidence>
<gene>
    <name evidence="2" type="ORF">D5281_02595</name>
</gene>
<organism evidence="2 3">
    <name type="scientific">Parablautia muri</name>
    <dbReference type="NCBI Taxonomy" id="2320879"/>
    <lineage>
        <taxon>Bacteria</taxon>
        <taxon>Bacillati</taxon>
        <taxon>Bacillota</taxon>
        <taxon>Clostridia</taxon>
        <taxon>Lachnospirales</taxon>
        <taxon>Lachnospiraceae</taxon>
        <taxon>Parablautia</taxon>
    </lineage>
</organism>
<feature type="transmembrane region" description="Helical" evidence="1">
    <location>
        <begin position="63"/>
        <end position="89"/>
    </location>
</feature>
<dbReference type="Pfam" id="PF07456">
    <property type="entry name" value="Hpre_diP_synt_I"/>
    <property type="match status" value="1"/>
</dbReference>
<dbReference type="EMBL" id="QZDT01000002">
    <property type="protein sequence ID" value="NBJ91503.1"/>
    <property type="molecule type" value="Genomic_DNA"/>
</dbReference>
<proteinExistence type="predicted"/>
<sequence length="167" mass="17781">MKMKTAYLGLLLAFALILSYIETLISLQIGIPGIKLGLANLAVVLCLYLFGWKEALFLTMGKALLSGLMFGNLFMILYSLSGAVLSAIVMTGLKESRSFHVPVVSAVGGVAHNMGQLLIAAFVVKTYGVFYYLPALMIAGLITGIVIGMVSSLVLPYIQTIVSKGIT</sequence>
<dbReference type="InterPro" id="IPR010898">
    <property type="entry name" value="Hpre_diP_synth_I"/>
</dbReference>
<protein>
    <submittedName>
        <fullName evidence="2">Gx transporter family protein</fullName>
    </submittedName>
</protein>
<dbReference type="RefSeq" id="WP_160558586.1">
    <property type="nucleotide sequence ID" value="NZ_QZDT01000002.1"/>
</dbReference>
<accession>A0A9X5BD16</accession>
<feature type="transmembrane region" description="Helical" evidence="1">
    <location>
        <begin position="101"/>
        <end position="124"/>
    </location>
</feature>
<name>A0A9X5BD16_9FIRM</name>
<dbReference type="Proteomes" id="UP001154420">
    <property type="component" value="Unassembled WGS sequence"/>
</dbReference>
<keyword evidence="1" id="KW-0472">Membrane</keyword>
<evidence type="ECO:0000313" key="2">
    <source>
        <dbReference type="EMBL" id="NBJ91503.1"/>
    </source>
</evidence>
<evidence type="ECO:0000313" key="3">
    <source>
        <dbReference type="Proteomes" id="UP001154420"/>
    </source>
</evidence>